<protein>
    <recommendedName>
        <fullName evidence="5">FAD-binding oxidoreductase/transferase type 4 C-terminal domain-containing protein</fullName>
    </recommendedName>
</protein>
<evidence type="ECO:0000313" key="6">
    <source>
        <dbReference type="EMBL" id="SVD42015.1"/>
    </source>
</evidence>
<dbReference type="GO" id="GO:0022904">
    <property type="term" value="P:respiratory electron transport chain"/>
    <property type="evidence" value="ECO:0007669"/>
    <property type="project" value="TreeGrafter"/>
</dbReference>
<dbReference type="PANTHER" id="PTHR43716">
    <property type="entry name" value="D-2-HYDROXYGLUTARATE DEHYDROGENASE, MITOCHONDRIAL"/>
    <property type="match status" value="1"/>
</dbReference>
<dbReference type="Pfam" id="PF02913">
    <property type="entry name" value="FAD-oxidase_C"/>
    <property type="match status" value="1"/>
</dbReference>
<dbReference type="InterPro" id="IPR016164">
    <property type="entry name" value="FAD-linked_Oxase-like_C"/>
</dbReference>
<keyword evidence="3" id="KW-0285">Flavoprotein</keyword>
<dbReference type="SUPFAM" id="SSF55103">
    <property type="entry name" value="FAD-linked oxidases, C-terminal domain"/>
    <property type="match status" value="1"/>
</dbReference>
<dbReference type="InterPro" id="IPR016171">
    <property type="entry name" value="Vanillyl_alc_oxidase_C-sub2"/>
</dbReference>
<evidence type="ECO:0000256" key="1">
    <source>
        <dbReference type="ARBA" id="ARBA00001974"/>
    </source>
</evidence>
<dbReference type="InterPro" id="IPR051264">
    <property type="entry name" value="FAD-oxidored/transferase_4"/>
</dbReference>
<organism evidence="6">
    <name type="scientific">marine metagenome</name>
    <dbReference type="NCBI Taxonomy" id="408172"/>
    <lineage>
        <taxon>unclassified sequences</taxon>
        <taxon>metagenomes</taxon>
        <taxon>ecological metagenomes</taxon>
    </lineage>
</organism>
<gene>
    <name evidence="6" type="ORF">METZ01_LOCUS394869</name>
</gene>
<dbReference type="FunFam" id="1.10.45.10:FF:000001">
    <property type="entry name" value="D-lactate dehydrogenase mitochondrial"/>
    <property type="match status" value="1"/>
</dbReference>
<accession>A0A382V7J0</accession>
<dbReference type="AlphaFoldDB" id="A0A382V7J0"/>
<dbReference type="Gene3D" id="1.10.45.10">
    <property type="entry name" value="Vanillyl-alcohol Oxidase, Chain A, domain 4"/>
    <property type="match status" value="1"/>
</dbReference>
<reference evidence="6" key="1">
    <citation type="submission" date="2018-05" db="EMBL/GenBank/DDBJ databases">
        <authorList>
            <person name="Lanie J.A."/>
            <person name="Ng W.-L."/>
            <person name="Kazmierczak K.M."/>
            <person name="Andrzejewski T.M."/>
            <person name="Davidsen T.M."/>
            <person name="Wayne K.J."/>
            <person name="Tettelin H."/>
            <person name="Glass J.I."/>
            <person name="Rusch D."/>
            <person name="Podicherti R."/>
            <person name="Tsui H.-C.T."/>
            <person name="Winkler M.E."/>
        </authorList>
    </citation>
    <scope>NUCLEOTIDE SEQUENCE</scope>
</reference>
<dbReference type="GO" id="GO:0003824">
    <property type="term" value="F:catalytic activity"/>
    <property type="evidence" value="ECO:0007669"/>
    <property type="project" value="InterPro"/>
</dbReference>
<name>A0A382V7J0_9ZZZZ</name>
<evidence type="ECO:0000256" key="2">
    <source>
        <dbReference type="ARBA" id="ARBA00008000"/>
    </source>
</evidence>
<dbReference type="Gene3D" id="3.30.70.2740">
    <property type="match status" value="1"/>
</dbReference>
<dbReference type="EMBL" id="UINC01149500">
    <property type="protein sequence ID" value="SVD42015.1"/>
    <property type="molecule type" value="Genomic_DNA"/>
</dbReference>
<sequence length="147" mass="17084">NNLWKFRDDLVESYKIEGKFITNDISLPINNLSKFVSIASKKIDKLIPNTRIYSFGHLGDGNIHFNMIQPVNYKNNFDNHRDEIYQLVNDLVYDLDGSFSAEHGIGQIKKDSFIKYKDVNEIELMKKIKLSLDPKNIFNPGKIFDLD</sequence>
<feature type="non-terminal residue" evidence="6">
    <location>
        <position position="1"/>
    </location>
</feature>
<evidence type="ECO:0000256" key="3">
    <source>
        <dbReference type="ARBA" id="ARBA00022630"/>
    </source>
</evidence>
<feature type="domain" description="FAD-binding oxidoreductase/transferase type 4 C-terminal" evidence="5">
    <location>
        <begin position="1"/>
        <end position="143"/>
    </location>
</feature>
<comment type="similarity">
    <text evidence="2">Belongs to the FAD-binding oxidoreductase/transferase type 4 family.</text>
</comment>
<dbReference type="PANTHER" id="PTHR43716:SF2">
    <property type="entry name" value="BLL6224 PROTEIN"/>
    <property type="match status" value="1"/>
</dbReference>
<proteinExistence type="inferred from homology"/>
<evidence type="ECO:0000256" key="4">
    <source>
        <dbReference type="ARBA" id="ARBA00022827"/>
    </source>
</evidence>
<dbReference type="InterPro" id="IPR004113">
    <property type="entry name" value="FAD-bd_oxidored_4_C"/>
</dbReference>
<comment type="cofactor">
    <cofactor evidence="1">
        <name>FAD</name>
        <dbReference type="ChEBI" id="CHEBI:57692"/>
    </cofactor>
</comment>
<evidence type="ECO:0000259" key="5">
    <source>
        <dbReference type="Pfam" id="PF02913"/>
    </source>
</evidence>
<dbReference type="GO" id="GO:0050660">
    <property type="term" value="F:flavin adenine dinucleotide binding"/>
    <property type="evidence" value="ECO:0007669"/>
    <property type="project" value="InterPro"/>
</dbReference>
<keyword evidence="4" id="KW-0274">FAD</keyword>